<sequence length="914" mass="101538">MLSYPYTNPPVPFPVNTGRYNLTSNTMSEYQMSTSAGAPNRNGRLGDASTLSASKPINQNNVDDLMAPQSSSLSQSLGNGSSWDIWGKRTFVTQSSQDEHVEGKTGSSALGGEYDAWPAAKSNWVGGTSPGSSTINQASRSPGRFHAETNGHPENRSRQGSPSPFFGTSFTPTSSSLLENARFSEQLDQNDSGRGRSTDGRRAFGKHQRFKSVGQSVFDDDRRMHQMLGGLEPETQRGRVMSTSHALDMMGNLGSINSNIDRSESLPPRQRNHSISPYEAGEKDAFGNYTMIPGPVGHQSQQSRSRFDDFSGPPQHEGDNLSAFRHMSLDEGGQDPFNGERRRSLFAPYSQNPVQQNPYPRLSDYTFPRNEISQRSGFPSYSPWNRAEPPSGKCLSSPVPTRSTPLTRAPDNFQDYRMGSQFGNNFPGSNDVSSNGYRRSISGAFYPTDHSPQHMSSRHNSVNYGNAGHRDNGAQFYPQFGQSVFDSGTASPFTRMSYPGSPMSTNNASLATQPRRGEELNLRSMLLEDFRKNAKTKRYELKDIYNHVVEFSGDQHGSRFIQQKLESANSDEKDVIFSEIRPNALQLMTDVFGNYVIQKFFEHGNQLQKAMLAKQMEGHVLKLSLQMYGCRVVQKALEHVLTEQQATLIKEIDGHVLKCVKDQNGNHVVQKAIERVPAHHIEFILKAFKGQVQTLATHPYGCRVIQRMLEHCDEPAQSSILQELNMCLYALIQDQYGNYVTQHVIEHGKPDDRAKIIQVVTQHVIQFSKHKFASNVVEKSIQYGNEQQRKDILSIIVTPKSTDGPPPLQTLMKDQYGNYVIQKLLFLLDEEDKDTLIESIKPQLQNLKRFSYGKQLSAIEKLIASSSPSSGAASPSNHSTVAALPVPTTSEVSSAASFHSPSEQDTINSSPPEK</sequence>
<dbReference type="GO" id="GO:0003730">
    <property type="term" value="F:mRNA 3'-UTR binding"/>
    <property type="evidence" value="ECO:0007669"/>
    <property type="project" value="TreeGrafter"/>
</dbReference>
<evidence type="ECO:0000256" key="6">
    <source>
        <dbReference type="ARBA" id="ARBA00060736"/>
    </source>
</evidence>
<evidence type="ECO:0000256" key="2">
    <source>
        <dbReference type="ARBA" id="ARBA00022490"/>
    </source>
</evidence>
<dbReference type="InterPro" id="IPR016024">
    <property type="entry name" value="ARM-type_fold"/>
</dbReference>
<dbReference type="PROSITE" id="PS50302">
    <property type="entry name" value="PUM"/>
    <property type="match status" value="8"/>
</dbReference>
<dbReference type="AlphaFoldDB" id="A0AAD6NMF4"/>
<keyword evidence="4" id="KW-0694">RNA-binding</keyword>
<feature type="compositionally biased region" description="Polar residues" evidence="9">
    <location>
        <begin position="49"/>
        <end position="58"/>
    </location>
</feature>
<evidence type="ECO:0000313" key="12">
    <source>
        <dbReference type="Proteomes" id="UP001221413"/>
    </source>
</evidence>
<feature type="repeat" description="Pumilio" evidence="8">
    <location>
        <begin position="759"/>
        <end position="794"/>
    </location>
</feature>
<comment type="subcellular location">
    <subcellularLocation>
        <location evidence="1">Cytoplasm</location>
    </subcellularLocation>
</comment>
<feature type="compositionally biased region" description="Low complexity" evidence="9">
    <location>
        <begin position="867"/>
        <end position="876"/>
    </location>
</feature>
<name>A0AAD6NMF4_DREDA</name>
<dbReference type="PROSITE" id="PS50303">
    <property type="entry name" value="PUM_HD"/>
    <property type="match status" value="1"/>
</dbReference>
<feature type="region of interest" description="Disordered" evidence="9">
    <location>
        <begin position="258"/>
        <end position="321"/>
    </location>
</feature>
<dbReference type="Gene3D" id="1.25.10.10">
    <property type="entry name" value="Leucine-rich Repeat Variant"/>
    <property type="match status" value="1"/>
</dbReference>
<evidence type="ECO:0000256" key="8">
    <source>
        <dbReference type="PROSITE-ProRule" id="PRU00317"/>
    </source>
</evidence>
<gene>
    <name evidence="11" type="ORF">Dda_0866</name>
</gene>
<dbReference type="InterPro" id="IPR001313">
    <property type="entry name" value="Pumilio_RNA-bd_rpt"/>
</dbReference>
<feature type="region of interest" description="Disordered" evidence="9">
    <location>
        <begin position="867"/>
        <end position="914"/>
    </location>
</feature>
<dbReference type="SMART" id="SM00025">
    <property type="entry name" value="Pumilio"/>
    <property type="match status" value="8"/>
</dbReference>
<dbReference type="InterPro" id="IPR033133">
    <property type="entry name" value="PUM-HD"/>
</dbReference>
<dbReference type="PANTHER" id="PTHR12537">
    <property type="entry name" value="RNA BINDING PROTEIN PUMILIO-RELATED"/>
    <property type="match status" value="1"/>
</dbReference>
<feature type="repeat" description="Pumilio" evidence="8">
    <location>
        <begin position="579"/>
        <end position="614"/>
    </location>
</feature>
<feature type="repeat" description="Pumilio" evidence="8">
    <location>
        <begin position="543"/>
        <end position="578"/>
    </location>
</feature>
<feature type="repeat" description="Pumilio" evidence="8">
    <location>
        <begin position="651"/>
        <end position="686"/>
    </location>
</feature>
<evidence type="ECO:0000256" key="1">
    <source>
        <dbReference type="ARBA" id="ARBA00004496"/>
    </source>
</evidence>
<feature type="repeat" description="Pumilio" evidence="8">
    <location>
        <begin position="723"/>
        <end position="758"/>
    </location>
</feature>
<keyword evidence="3" id="KW-0677">Repeat</keyword>
<dbReference type="InterPro" id="IPR033712">
    <property type="entry name" value="Pumilio_RNA-bd"/>
</dbReference>
<evidence type="ECO:0000259" key="10">
    <source>
        <dbReference type="PROSITE" id="PS50303"/>
    </source>
</evidence>
<evidence type="ECO:0000256" key="3">
    <source>
        <dbReference type="ARBA" id="ARBA00022737"/>
    </source>
</evidence>
<feature type="compositionally biased region" description="Polar residues" evidence="9">
    <location>
        <begin position="887"/>
        <end position="914"/>
    </location>
</feature>
<dbReference type="GO" id="GO:0005737">
    <property type="term" value="C:cytoplasm"/>
    <property type="evidence" value="ECO:0007669"/>
    <property type="project" value="UniProtKB-SubCell"/>
</dbReference>
<reference evidence="11" key="1">
    <citation type="submission" date="2023-01" db="EMBL/GenBank/DDBJ databases">
        <title>The chitinases involved in constricting ring structure development in the nematode-trapping fungus Drechslerella dactyloides.</title>
        <authorList>
            <person name="Wang R."/>
            <person name="Zhang L."/>
            <person name="Tang P."/>
            <person name="Li S."/>
            <person name="Liang L."/>
        </authorList>
    </citation>
    <scope>NUCLEOTIDE SEQUENCE</scope>
    <source>
        <strain evidence="11">YMF1.00031</strain>
    </source>
</reference>
<comment type="caution">
    <text evidence="11">The sequence shown here is derived from an EMBL/GenBank/DDBJ whole genome shotgun (WGS) entry which is preliminary data.</text>
</comment>
<dbReference type="InterPro" id="IPR011989">
    <property type="entry name" value="ARM-like"/>
</dbReference>
<dbReference type="GO" id="GO:0000288">
    <property type="term" value="P:nuclear-transcribed mRNA catabolic process, deadenylation-dependent decay"/>
    <property type="evidence" value="ECO:0007669"/>
    <property type="project" value="TreeGrafter"/>
</dbReference>
<dbReference type="Pfam" id="PF00806">
    <property type="entry name" value="PUF"/>
    <property type="match status" value="8"/>
</dbReference>
<feature type="repeat" description="Pumilio" evidence="8">
    <location>
        <begin position="615"/>
        <end position="650"/>
    </location>
</feature>
<organism evidence="11 12">
    <name type="scientific">Drechslerella dactyloides</name>
    <name type="common">Nematode-trapping fungus</name>
    <name type="synonym">Arthrobotrys dactyloides</name>
    <dbReference type="NCBI Taxonomy" id="74499"/>
    <lineage>
        <taxon>Eukaryota</taxon>
        <taxon>Fungi</taxon>
        <taxon>Dikarya</taxon>
        <taxon>Ascomycota</taxon>
        <taxon>Pezizomycotina</taxon>
        <taxon>Orbiliomycetes</taxon>
        <taxon>Orbiliales</taxon>
        <taxon>Orbiliaceae</taxon>
        <taxon>Drechslerella</taxon>
    </lineage>
</organism>
<keyword evidence="2" id="KW-0963">Cytoplasm</keyword>
<dbReference type="EMBL" id="JAQGDS010000001">
    <property type="protein sequence ID" value="KAJ6264716.1"/>
    <property type="molecule type" value="Genomic_DNA"/>
</dbReference>
<feature type="region of interest" description="Disordered" evidence="9">
    <location>
        <begin position="121"/>
        <end position="212"/>
    </location>
</feature>
<feature type="compositionally biased region" description="Low complexity" evidence="9">
    <location>
        <begin position="160"/>
        <end position="176"/>
    </location>
</feature>
<dbReference type="Proteomes" id="UP001221413">
    <property type="component" value="Unassembled WGS sequence"/>
</dbReference>
<dbReference type="SUPFAM" id="SSF48371">
    <property type="entry name" value="ARM repeat"/>
    <property type="match status" value="1"/>
</dbReference>
<evidence type="ECO:0000313" key="11">
    <source>
        <dbReference type="EMBL" id="KAJ6264716.1"/>
    </source>
</evidence>
<evidence type="ECO:0000256" key="7">
    <source>
        <dbReference type="ARBA" id="ARBA00081811"/>
    </source>
</evidence>
<feature type="region of interest" description="Disordered" evidence="9">
    <location>
        <begin position="31"/>
        <end position="58"/>
    </location>
</feature>
<evidence type="ECO:0000256" key="4">
    <source>
        <dbReference type="ARBA" id="ARBA00022884"/>
    </source>
</evidence>
<protein>
    <recommendedName>
        <fullName evidence="7">Pumilio homology domain family member 3</fullName>
    </recommendedName>
</protein>
<evidence type="ECO:0000256" key="9">
    <source>
        <dbReference type="SAM" id="MobiDB-lite"/>
    </source>
</evidence>
<dbReference type="PANTHER" id="PTHR12537:SF12">
    <property type="entry name" value="MATERNAL PROTEIN PUMILIO"/>
    <property type="match status" value="1"/>
</dbReference>
<feature type="compositionally biased region" description="Polar residues" evidence="9">
    <location>
        <begin position="130"/>
        <end position="140"/>
    </location>
</feature>
<comment type="similarity">
    <text evidence="6">Belongs to the PUF3 family.</text>
</comment>
<evidence type="ECO:0000256" key="5">
    <source>
        <dbReference type="ARBA" id="ARBA00024893"/>
    </source>
</evidence>
<feature type="compositionally biased region" description="Basic and acidic residues" evidence="9">
    <location>
        <begin position="145"/>
        <end position="157"/>
    </location>
</feature>
<dbReference type="CDD" id="cd07920">
    <property type="entry name" value="Pumilio"/>
    <property type="match status" value="1"/>
</dbReference>
<feature type="repeat" description="Pumilio" evidence="8">
    <location>
        <begin position="687"/>
        <end position="722"/>
    </location>
</feature>
<accession>A0AAD6NMF4</accession>
<feature type="domain" description="PUM-HD" evidence="10">
    <location>
        <begin position="522"/>
        <end position="864"/>
    </location>
</feature>
<dbReference type="FunFam" id="1.25.10.10:FF:000004">
    <property type="entry name" value="Pumilio homolog 1 isoform 2"/>
    <property type="match status" value="1"/>
</dbReference>
<comment type="function">
    <text evidence="5">RNA-binding nucleolar protein required for pre-rRNA processing. Involved in production of 18S rRNA and assembly of small ribosomal subunit.</text>
</comment>
<feature type="repeat" description="Pumilio" evidence="8">
    <location>
        <begin position="801"/>
        <end position="838"/>
    </location>
</feature>
<keyword evidence="12" id="KW-1185">Reference proteome</keyword>
<feature type="compositionally biased region" description="Basic and acidic residues" evidence="9">
    <location>
        <begin position="191"/>
        <end position="202"/>
    </location>
</feature>
<feature type="region of interest" description="Disordered" evidence="9">
    <location>
        <begin position="389"/>
        <end position="410"/>
    </location>
</feature>
<proteinExistence type="inferred from homology"/>